<gene>
    <name evidence="3" type="ORF">V6N12_004532</name>
</gene>
<keyword evidence="1" id="KW-0175">Coiled coil</keyword>
<name>A0ABR2CLS1_9ROSI</name>
<feature type="coiled-coil region" evidence="1">
    <location>
        <begin position="23"/>
        <end position="74"/>
    </location>
</feature>
<dbReference type="EMBL" id="JBBPBM010000049">
    <property type="protein sequence ID" value="KAK8520598.1"/>
    <property type="molecule type" value="Genomic_DNA"/>
</dbReference>
<keyword evidence="4" id="KW-1185">Reference proteome</keyword>
<feature type="region of interest" description="Disordered" evidence="2">
    <location>
        <begin position="96"/>
        <end position="120"/>
    </location>
</feature>
<accession>A0ABR2CLS1</accession>
<evidence type="ECO:0000313" key="3">
    <source>
        <dbReference type="EMBL" id="KAK8520598.1"/>
    </source>
</evidence>
<protein>
    <submittedName>
        <fullName evidence="3">Uncharacterized protein</fullName>
    </submittedName>
</protein>
<evidence type="ECO:0000256" key="1">
    <source>
        <dbReference type="SAM" id="Coils"/>
    </source>
</evidence>
<organism evidence="3 4">
    <name type="scientific">Hibiscus sabdariffa</name>
    <name type="common">roselle</name>
    <dbReference type="NCBI Taxonomy" id="183260"/>
    <lineage>
        <taxon>Eukaryota</taxon>
        <taxon>Viridiplantae</taxon>
        <taxon>Streptophyta</taxon>
        <taxon>Embryophyta</taxon>
        <taxon>Tracheophyta</taxon>
        <taxon>Spermatophyta</taxon>
        <taxon>Magnoliopsida</taxon>
        <taxon>eudicotyledons</taxon>
        <taxon>Gunneridae</taxon>
        <taxon>Pentapetalae</taxon>
        <taxon>rosids</taxon>
        <taxon>malvids</taxon>
        <taxon>Malvales</taxon>
        <taxon>Malvaceae</taxon>
        <taxon>Malvoideae</taxon>
        <taxon>Hibiscus</taxon>
    </lineage>
</organism>
<dbReference type="Proteomes" id="UP001472677">
    <property type="component" value="Unassembled WGS sequence"/>
</dbReference>
<proteinExistence type="predicted"/>
<reference evidence="3 4" key="1">
    <citation type="journal article" date="2024" name="G3 (Bethesda)">
        <title>Genome assembly of Hibiscus sabdariffa L. provides insights into metabolisms of medicinal natural products.</title>
        <authorList>
            <person name="Kim T."/>
        </authorList>
    </citation>
    <scope>NUCLEOTIDE SEQUENCE [LARGE SCALE GENOMIC DNA]</scope>
    <source>
        <strain evidence="3">TK-2024</strain>
        <tissue evidence="3">Old leaves</tissue>
    </source>
</reference>
<evidence type="ECO:0000256" key="2">
    <source>
        <dbReference type="SAM" id="MobiDB-lite"/>
    </source>
</evidence>
<comment type="caution">
    <text evidence="3">The sequence shown here is derived from an EMBL/GenBank/DDBJ whole genome shotgun (WGS) entry which is preliminary data.</text>
</comment>
<sequence length="144" mass="16484">METDPLLEAQQASEMSLSNITYLEQIEKHYDSMTRILTKLEAQNAKLKDGSDELKQLRTENARLRDESLDLASQLLEVKENMVELKSLFKSNTKEISRTHKETQQLSQHVGTQSSLSESSMRQESVVVASRFGPIEKYHSYYGT</sequence>
<evidence type="ECO:0000313" key="4">
    <source>
        <dbReference type="Proteomes" id="UP001472677"/>
    </source>
</evidence>